<accession>A0ABR1IQA5</accession>
<protein>
    <submittedName>
        <fullName evidence="1">Uncharacterized protein</fullName>
    </submittedName>
</protein>
<keyword evidence="2" id="KW-1185">Reference proteome</keyword>
<evidence type="ECO:0000313" key="2">
    <source>
        <dbReference type="Proteomes" id="UP001498398"/>
    </source>
</evidence>
<dbReference type="EMBL" id="JBANRG010000086">
    <property type="protein sequence ID" value="KAK7437398.1"/>
    <property type="molecule type" value="Genomic_DNA"/>
</dbReference>
<sequence length="349" mass="40386">MAFNRDFPAEVVEKIVFSLWTSRLSSAERVAVMITCPLLNRSWKARFVLAASTFIYIPQLSYLLYLADIIRTEKSTIYRKWDLQHRARTITCFLNATEKGSPCRSWDEKTLEMYHIFTFMGNYVGLRTCFPSVQRLHLESQLYPALWIPDLNQPDHHGPFALVWTRIAIVFDEESRKGPYSDPNEMIPSTLSSYKVQFDIETVLSESFPSALETRYSDILEHGMCHLMNLLVATITAGLCPNPWSGRLAPIRRLDHDSDISEKLFQSRRKLFSGVGFSFQCDTILKEIWESEDIMGVKIRLWRAGRKNVLGVGSIYMEAWQWLCGRRVTPTDWKDTLSWSSITYDPPSQ</sequence>
<name>A0ABR1IQA5_9AGAR</name>
<reference evidence="1 2" key="1">
    <citation type="submission" date="2024-01" db="EMBL/GenBank/DDBJ databases">
        <title>A draft genome for the cacao thread blight pathogen Marasmiellus scandens.</title>
        <authorList>
            <person name="Baruah I.K."/>
            <person name="Leung J."/>
            <person name="Bukari Y."/>
            <person name="Amoako-Attah I."/>
            <person name="Meinhardt L.W."/>
            <person name="Bailey B.A."/>
            <person name="Cohen S.P."/>
        </authorList>
    </citation>
    <scope>NUCLEOTIDE SEQUENCE [LARGE SCALE GENOMIC DNA]</scope>
    <source>
        <strain evidence="1 2">GH-19</strain>
    </source>
</reference>
<comment type="caution">
    <text evidence="1">The sequence shown here is derived from an EMBL/GenBank/DDBJ whole genome shotgun (WGS) entry which is preliminary data.</text>
</comment>
<proteinExistence type="predicted"/>
<dbReference type="Proteomes" id="UP001498398">
    <property type="component" value="Unassembled WGS sequence"/>
</dbReference>
<gene>
    <name evidence="1" type="ORF">VKT23_018643</name>
</gene>
<organism evidence="1 2">
    <name type="scientific">Marasmiellus scandens</name>
    <dbReference type="NCBI Taxonomy" id="2682957"/>
    <lineage>
        <taxon>Eukaryota</taxon>
        <taxon>Fungi</taxon>
        <taxon>Dikarya</taxon>
        <taxon>Basidiomycota</taxon>
        <taxon>Agaricomycotina</taxon>
        <taxon>Agaricomycetes</taxon>
        <taxon>Agaricomycetidae</taxon>
        <taxon>Agaricales</taxon>
        <taxon>Marasmiineae</taxon>
        <taxon>Omphalotaceae</taxon>
        <taxon>Marasmiellus</taxon>
    </lineage>
</organism>
<evidence type="ECO:0000313" key="1">
    <source>
        <dbReference type="EMBL" id="KAK7437398.1"/>
    </source>
</evidence>